<comment type="similarity">
    <text evidence="2">Belongs to the TFIIA subunit 2 family.</text>
</comment>
<evidence type="ECO:0000256" key="10">
    <source>
        <dbReference type="SAM" id="Phobius"/>
    </source>
</evidence>
<keyword evidence="5" id="KW-0804">Transcription</keyword>
<keyword evidence="4" id="KW-0805">Transcription regulation</keyword>
<dbReference type="EMBL" id="FUEG01000008">
    <property type="protein sequence ID" value="SJL07332.1"/>
    <property type="molecule type" value="Genomic_DNA"/>
</dbReference>
<dbReference type="InterPro" id="IPR015871">
    <property type="entry name" value="TFIIA_gsu_C"/>
</dbReference>
<evidence type="ECO:0000256" key="8">
    <source>
        <dbReference type="ARBA" id="ARBA00029848"/>
    </source>
</evidence>
<name>A0A284RF04_ARMOS</name>
<dbReference type="PANTHER" id="PTHR10966">
    <property type="entry name" value="TRANSCRIPTION INITIATION FACTOR IIA SUBUNIT 2"/>
    <property type="match status" value="1"/>
</dbReference>
<keyword evidence="14" id="KW-1185">Reference proteome</keyword>
<evidence type="ECO:0000256" key="9">
    <source>
        <dbReference type="ARBA" id="ARBA00032215"/>
    </source>
</evidence>
<dbReference type="Pfam" id="PF02268">
    <property type="entry name" value="TFIIA_gamma_N"/>
    <property type="match status" value="1"/>
</dbReference>
<dbReference type="InterPro" id="IPR003194">
    <property type="entry name" value="TFIIA_gsu"/>
</dbReference>
<keyword evidence="10" id="KW-1133">Transmembrane helix</keyword>
<dbReference type="OrthoDB" id="2837508at2759"/>
<dbReference type="InterPro" id="IPR015872">
    <property type="entry name" value="TFIIA_gsu_N"/>
</dbReference>
<feature type="transmembrane region" description="Helical" evidence="10">
    <location>
        <begin position="232"/>
        <end position="256"/>
    </location>
</feature>
<evidence type="ECO:0000256" key="7">
    <source>
        <dbReference type="ARBA" id="ARBA00024733"/>
    </source>
</evidence>
<dbReference type="CDD" id="cd10145">
    <property type="entry name" value="TFIIA_gamma_N"/>
    <property type="match status" value="1"/>
</dbReference>
<accession>A0A284RF04</accession>
<feature type="transmembrane region" description="Helical" evidence="10">
    <location>
        <begin position="268"/>
        <end position="289"/>
    </location>
</feature>
<evidence type="ECO:0000313" key="13">
    <source>
        <dbReference type="EMBL" id="SJL07332.1"/>
    </source>
</evidence>
<dbReference type="Pfam" id="PF02751">
    <property type="entry name" value="TFIIA_gamma_C"/>
    <property type="match status" value="1"/>
</dbReference>
<evidence type="ECO:0000256" key="2">
    <source>
        <dbReference type="ARBA" id="ARBA00007675"/>
    </source>
</evidence>
<keyword evidence="10" id="KW-0812">Transmembrane</keyword>
<dbReference type="CDD" id="cd10014">
    <property type="entry name" value="TFIIA_gamma_C"/>
    <property type="match status" value="1"/>
</dbReference>
<dbReference type="SUPFAM" id="SSF47396">
    <property type="entry name" value="Transcription factor IIA (TFIIA), alpha-helical domain"/>
    <property type="match status" value="1"/>
</dbReference>
<keyword evidence="10" id="KW-0472">Membrane</keyword>
<organism evidence="13 14">
    <name type="scientific">Armillaria ostoyae</name>
    <name type="common">Armillaria root rot fungus</name>
    <dbReference type="NCBI Taxonomy" id="47428"/>
    <lineage>
        <taxon>Eukaryota</taxon>
        <taxon>Fungi</taxon>
        <taxon>Dikarya</taxon>
        <taxon>Basidiomycota</taxon>
        <taxon>Agaricomycotina</taxon>
        <taxon>Agaricomycetes</taxon>
        <taxon>Agaricomycetidae</taxon>
        <taxon>Agaricales</taxon>
        <taxon>Marasmiineae</taxon>
        <taxon>Physalacriaceae</taxon>
        <taxon>Armillaria</taxon>
    </lineage>
</organism>
<feature type="domain" description="Transcription initiation factor IIA gamma subunit N-terminal" evidence="11">
    <location>
        <begin position="5"/>
        <end position="51"/>
    </location>
</feature>
<dbReference type="GO" id="GO:0005672">
    <property type="term" value="C:transcription factor TFIIA complex"/>
    <property type="evidence" value="ECO:0007669"/>
    <property type="project" value="InterPro"/>
</dbReference>
<feature type="domain" description="Transcription initiation factor IIA gamma subunit C-terminal" evidence="12">
    <location>
        <begin position="62"/>
        <end position="95"/>
    </location>
</feature>
<feature type="transmembrane region" description="Helical" evidence="10">
    <location>
        <begin position="137"/>
        <end position="159"/>
    </location>
</feature>
<dbReference type="AlphaFoldDB" id="A0A284RF04"/>
<protein>
    <recommendedName>
        <fullName evidence="3">Transcription initiation factor IIA subunit 2</fullName>
    </recommendedName>
    <alternativeName>
        <fullName evidence="9">General transcription factor IIA subunit 2</fullName>
    </alternativeName>
    <alternativeName>
        <fullName evidence="8">Transcription initiation factor IIA small chain</fullName>
    </alternativeName>
</protein>
<dbReference type="SUPFAM" id="SSF50784">
    <property type="entry name" value="Transcription factor IIA (TFIIA), beta-barrel domain"/>
    <property type="match status" value="1"/>
</dbReference>
<comment type="subcellular location">
    <subcellularLocation>
        <location evidence="1">Nucleus</location>
    </subcellularLocation>
</comment>
<evidence type="ECO:0000256" key="5">
    <source>
        <dbReference type="ARBA" id="ARBA00023163"/>
    </source>
</evidence>
<proteinExistence type="inferred from homology"/>
<dbReference type="STRING" id="47428.A0A284RF04"/>
<gene>
    <name evidence="13" type="ORF">ARMOST_10678</name>
</gene>
<reference evidence="14" key="1">
    <citation type="journal article" date="2017" name="Nat. Ecol. Evol.">
        <title>Genome expansion and lineage-specific genetic innovations in the forest pathogenic fungi Armillaria.</title>
        <authorList>
            <person name="Sipos G."/>
            <person name="Prasanna A.N."/>
            <person name="Walter M.C."/>
            <person name="O'Connor E."/>
            <person name="Balint B."/>
            <person name="Krizsan K."/>
            <person name="Kiss B."/>
            <person name="Hess J."/>
            <person name="Varga T."/>
            <person name="Slot J."/>
            <person name="Riley R."/>
            <person name="Boka B."/>
            <person name="Rigling D."/>
            <person name="Barry K."/>
            <person name="Lee J."/>
            <person name="Mihaltcheva S."/>
            <person name="LaButti K."/>
            <person name="Lipzen A."/>
            <person name="Waldron R."/>
            <person name="Moloney N.M."/>
            <person name="Sperisen C."/>
            <person name="Kredics L."/>
            <person name="Vagvoelgyi C."/>
            <person name="Patrignani A."/>
            <person name="Fitzpatrick D."/>
            <person name="Nagy I."/>
            <person name="Doyle S."/>
            <person name="Anderson J.B."/>
            <person name="Grigoriev I.V."/>
            <person name="Gueldener U."/>
            <person name="Muensterkoetter M."/>
            <person name="Nagy L.G."/>
        </authorList>
    </citation>
    <scope>NUCLEOTIDE SEQUENCE [LARGE SCALE GENOMIC DNA]</scope>
    <source>
        <strain evidence="14">C18/9</strain>
    </source>
</reference>
<evidence type="ECO:0000256" key="6">
    <source>
        <dbReference type="ARBA" id="ARBA00023242"/>
    </source>
</evidence>
<evidence type="ECO:0000259" key="11">
    <source>
        <dbReference type="Pfam" id="PF02268"/>
    </source>
</evidence>
<dbReference type="InterPro" id="IPR009088">
    <property type="entry name" value="TFIIA_b-brl"/>
</dbReference>
<dbReference type="Gene3D" id="1.10.287.190">
    <property type="entry name" value="Transcription factor IIA gamma subunit, alpha-helical domain"/>
    <property type="match status" value="1"/>
</dbReference>
<dbReference type="Proteomes" id="UP000219338">
    <property type="component" value="Unassembled WGS sequence"/>
</dbReference>
<dbReference type="FunFam" id="1.10.287.190:FF:000001">
    <property type="entry name" value="Transcription initiation factor IIA subunit 2"/>
    <property type="match status" value="1"/>
</dbReference>
<dbReference type="GO" id="GO:0006367">
    <property type="term" value="P:transcription initiation at RNA polymerase II promoter"/>
    <property type="evidence" value="ECO:0007669"/>
    <property type="project" value="InterPro"/>
</dbReference>
<evidence type="ECO:0000256" key="3">
    <source>
        <dbReference type="ARBA" id="ARBA00019928"/>
    </source>
</evidence>
<sequence>MATAYYEFYRGSSIGMALTDSLDELITSGAITPQLAMKVLQQFDKSLADTMVKQVRVKTTLKGHLHTYRLCDDVWTFIVKEPSFKMDNNEVTRLQVLRPSQMADTRHWNDVEAVRLPVVRKASACDRRQLGRWTARLEVQLMLTFCLLLIITPFAIYAICLRSSHGPAQVEHRFDTFLPGAYVTSIVTVMILVHCKATLEEADADLFFTVDCPRSSITKKLVNLRQHTKCSFISFVVGASAYMNLACFSIFLIGWLDLLWQLYRTMTIVFVIVSGSATVFHALFTLAFPNHHVGLLPKRTVLSCTWDIRLLVNRFWAREDQKRVERVTRILRWEFRDWIFDRNEGYHWKGGKNGHDGLRKIALNNLRRSL</sequence>
<evidence type="ECO:0000256" key="4">
    <source>
        <dbReference type="ARBA" id="ARBA00023015"/>
    </source>
</evidence>
<evidence type="ECO:0000256" key="1">
    <source>
        <dbReference type="ARBA" id="ARBA00004123"/>
    </source>
</evidence>
<dbReference type="Gene3D" id="2.30.18.10">
    <property type="entry name" value="Transcription factor IIA (TFIIA), beta-barrel domain"/>
    <property type="match status" value="1"/>
</dbReference>
<evidence type="ECO:0000313" key="14">
    <source>
        <dbReference type="Proteomes" id="UP000219338"/>
    </source>
</evidence>
<feature type="transmembrane region" description="Helical" evidence="10">
    <location>
        <begin position="179"/>
        <end position="199"/>
    </location>
</feature>
<dbReference type="InterPro" id="IPR009083">
    <property type="entry name" value="TFIIA_a-hlx"/>
</dbReference>
<keyword evidence="6" id="KW-0539">Nucleus</keyword>
<comment type="function">
    <text evidence="7">TFIIA is a component of the transcription machinery of RNA polymerase II and plays an important role in transcriptional activation. TFIIA in a complex with TBP mediates transcriptional activity.</text>
</comment>
<evidence type="ECO:0000259" key="12">
    <source>
        <dbReference type="Pfam" id="PF02751"/>
    </source>
</evidence>